<accession>A0AAV4HZP7</accession>
<evidence type="ECO:0000313" key="1">
    <source>
        <dbReference type="EMBL" id="GFS02186.1"/>
    </source>
</evidence>
<protein>
    <recommendedName>
        <fullName evidence="3">Ubiquitin-like protease family profile domain-containing protein</fullName>
    </recommendedName>
</protein>
<name>A0AAV4HZP7_9GAST</name>
<comment type="caution">
    <text evidence="1">The sequence shown here is derived from an EMBL/GenBank/DDBJ whole genome shotgun (WGS) entry which is preliminary data.</text>
</comment>
<gene>
    <name evidence="1" type="ORF">ElyMa_002857700</name>
</gene>
<reference evidence="1 2" key="1">
    <citation type="journal article" date="2021" name="Elife">
        <title>Chloroplast acquisition without the gene transfer in kleptoplastic sea slugs, Plakobranchus ocellatus.</title>
        <authorList>
            <person name="Maeda T."/>
            <person name="Takahashi S."/>
            <person name="Yoshida T."/>
            <person name="Shimamura S."/>
            <person name="Takaki Y."/>
            <person name="Nagai Y."/>
            <person name="Toyoda A."/>
            <person name="Suzuki Y."/>
            <person name="Arimoto A."/>
            <person name="Ishii H."/>
            <person name="Satoh N."/>
            <person name="Nishiyama T."/>
            <person name="Hasebe M."/>
            <person name="Maruyama T."/>
            <person name="Minagawa J."/>
            <person name="Obokata J."/>
            <person name="Shigenobu S."/>
        </authorList>
    </citation>
    <scope>NUCLEOTIDE SEQUENCE [LARGE SCALE GENOMIC DNA]</scope>
</reference>
<evidence type="ECO:0008006" key="3">
    <source>
        <dbReference type="Google" id="ProtNLM"/>
    </source>
</evidence>
<dbReference type="Proteomes" id="UP000762676">
    <property type="component" value="Unassembled WGS sequence"/>
</dbReference>
<proteinExistence type="predicted"/>
<dbReference type="AlphaFoldDB" id="A0AAV4HZP7"/>
<evidence type="ECO:0000313" key="2">
    <source>
        <dbReference type="Proteomes" id="UP000762676"/>
    </source>
</evidence>
<keyword evidence="2" id="KW-1185">Reference proteome</keyword>
<sequence>MLEVPQKCEKERQWFSSQYLRPKGVPTHPSEESLMTSYEEIIWKRPTRDMIVEYGSSVEEMSALCGEGPDGWLLSTHVDWLLRQANKQQQYVVCLSIPTVTNGLPNLPSGIKKFVFVANIGRTAKGETIFASWGRSGCHWVLIVLDITATPDIFIVIV</sequence>
<dbReference type="EMBL" id="BMAT01005907">
    <property type="protein sequence ID" value="GFS02186.1"/>
    <property type="molecule type" value="Genomic_DNA"/>
</dbReference>
<organism evidence="1 2">
    <name type="scientific">Elysia marginata</name>
    <dbReference type="NCBI Taxonomy" id="1093978"/>
    <lineage>
        <taxon>Eukaryota</taxon>
        <taxon>Metazoa</taxon>
        <taxon>Spiralia</taxon>
        <taxon>Lophotrochozoa</taxon>
        <taxon>Mollusca</taxon>
        <taxon>Gastropoda</taxon>
        <taxon>Heterobranchia</taxon>
        <taxon>Euthyneura</taxon>
        <taxon>Panpulmonata</taxon>
        <taxon>Sacoglossa</taxon>
        <taxon>Placobranchoidea</taxon>
        <taxon>Plakobranchidae</taxon>
        <taxon>Elysia</taxon>
    </lineage>
</organism>